<dbReference type="EMBL" id="LWQS01000082">
    <property type="protein sequence ID" value="OAN42815.1"/>
    <property type="molecule type" value="Genomic_DNA"/>
</dbReference>
<evidence type="ECO:0000256" key="1">
    <source>
        <dbReference type="SAM" id="Coils"/>
    </source>
</evidence>
<dbReference type="InterPro" id="IPR011049">
    <property type="entry name" value="Serralysin-like_metalloprot_C"/>
</dbReference>
<comment type="caution">
    <text evidence="4">The sequence shown here is derived from an EMBL/GenBank/DDBJ whole genome shotgun (WGS) entry which is preliminary data.</text>
</comment>
<keyword evidence="2" id="KW-0732">Signal</keyword>
<dbReference type="PROSITE" id="PS51688">
    <property type="entry name" value="ICA"/>
    <property type="match status" value="1"/>
</dbReference>
<protein>
    <recommendedName>
        <fullName evidence="3">Peptidase S74 domain-containing protein</fullName>
    </recommendedName>
</protein>
<feature type="domain" description="Peptidase S74" evidence="3">
    <location>
        <begin position="530"/>
        <end position="631"/>
    </location>
</feature>
<evidence type="ECO:0000313" key="5">
    <source>
        <dbReference type="Proteomes" id="UP000078287"/>
    </source>
</evidence>
<evidence type="ECO:0000259" key="3">
    <source>
        <dbReference type="PROSITE" id="PS51688"/>
    </source>
</evidence>
<dbReference type="CDD" id="cd12819">
    <property type="entry name" value="LbR_vir_like"/>
    <property type="match status" value="1"/>
</dbReference>
<evidence type="ECO:0000313" key="4">
    <source>
        <dbReference type="EMBL" id="OAN42815.1"/>
    </source>
</evidence>
<dbReference type="OrthoDB" id="166852at2"/>
<gene>
    <name evidence="4" type="ORF">A6A03_03615</name>
</gene>
<dbReference type="AlphaFoldDB" id="A0A178M5I9"/>
<name>A0A178M5I9_9CHLR</name>
<keyword evidence="5" id="KW-1185">Reference proteome</keyword>
<proteinExistence type="predicted"/>
<accession>A0A178M5I9</accession>
<dbReference type="Pfam" id="PF13884">
    <property type="entry name" value="Peptidase_S74"/>
    <property type="match status" value="1"/>
</dbReference>
<dbReference type="InterPro" id="IPR030392">
    <property type="entry name" value="S74_ICA"/>
</dbReference>
<dbReference type="RefSeq" id="WP_066790276.1">
    <property type="nucleotide sequence ID" value="NZ_LWQS01000082.1"/>
</dbReference>
<organism evidence="4 5">
    <name type="scientific">Chloroflexus islandicus</name>
    <dbReference type="NCBI Taxonomy" id="1707952"/>
    <lineage>
        <taxon>Bacteria</taxon>
        <taxon>Bacillati</taxon>
        <taxon>Chloroflexota</taxon>
        <taxon>Chloroflexia</taxon>
        <taxon>Chloroflexales</taxon>
        <taxon>Chloroflexineae</taxon>
        <taxon>Chloroflexaceae</taxon>
        <taxon>Chloroflexus</taxon>
    </lineage>
</organism>
<feature type="chain" id="PRO_5008091716" description="Peptidase S74 domain-containing protein" evidence="2">
    <location>
        <begin position="25"/>
        <end position="671"/>
    </location>
</feature>
<sequence length="671" mass="66593">MAGKPAILAALVFFLLTILASAVAAQGGGGPTLQAALGTAFTYQGRLQDGGSPANGTYDLQFALYDAASGGTQIGATVTANDVPVSNGVFTVALDFGASAFTGDARWLEMRVRPGASSGGYTTLSPRQPVTATPYALYSKTAPWSGLAGVPAGFADGVDNEGWSLAGNSGTTAGTNFIGTTDNVALEFKVNSARALRIEPNATSPSLIGGSSANTVTSGVAGATIGGGGSTNNTCGSGSAPCANLVTDDYGTVGGGAGNQAGDNAGTSNDRAYATVGGGEYNIASGSHATASGGEYNFASGSYATIGGGYSNTAGGSYATVGGGIGNIANNSYATVGGGYDNTVNGAYAIAGGGDDNTASNDYATASGGYINTASGVFATVGGGRENTASGFITTIGGGYDNSASGSFATIGGGETNIASGTRATVSGGSMNTASGNYATVGGGSNNIAAGAYSFAAGRRARANATGMFVWADSYDEDFAGSVTDSFIVRASGGIYFGKATPSAGAPSGRFIDTWTGAHLTNGGVWTNVSDRAAKENFANVNAREILTRVANLPIQTWNYIAEQTTIRHIGPTAQDFYAAFGIGADDTHIATVDADGVALAAIQGLHQVVQEKEAQIAELEARLAALEQRTGTHVAAPPATNIADGVWFAAGVLCGAGAFWLGRRRAQGGQ</sequence>
<feature type="coiled-coil region" evidence="1">
    <location>
        <begin position="603"/>
        <end position="630"/>
    </location>
</feature>
<keyword evidence="1" id="KW-0175">Coiled coil</keyword>
<reference evidence="4 5" key="1">
    <citation type="submission" date="2016-04" db="EMBL/GenBank/DDBJ databases">
        <title>Chloroflexus islandicus sp. nov., a thermophilic filamentous anoxygenic phototrophic bacterium from geyser Strokkur (Iceland).</title>
        <authorList>
            <person name="Gaisin V.A."/>
            <person name="Kalashnikov A.M."/>
            <person name="Sukhacheva M.V."/>
            <person name="Grouzdev D.S."/>
            <person name="Ivanov T.M."/>
            <person name="Kuznetsov B."/>
            <person name="Gorlenko V.M."/>
        </authorList>
    </citation>
    <scope>NUCLEOTIDE SEQUENCE [LARGE SCALE GENOMIC DNA]</scope>
    <source>
        <strain evidence="5">isl-2</strain>
    </source>
</reference>
<evidence type="ECO:0000256" key="2">
    <source>
        <dbReference type="SAM" id="SignalP"/>
    </source>
</evidence>
<dbReference type="SUPFAM" id="SSF69349">
    <property type="entry name" value="Phage fibre proteins"/>
    <property type="match status" value="1"/>
</dbReference>
<dbReference type="STRING" id="1707952.A6A03_03615"/>
<feature type="signal peptide" evidence="2">
    <location>
        <begin position="1"/>
        <end position="24"/>
    </location>
</feature>
<dbReference type="Proteomes" id="UP000078287">
    <property type="component" value="Unassembled WGS sequence"/>
</dbReference>
<dbReference type="Gene3D" id="2.150.10.10">
    <property type="entry name" value="Serralysin-like metalloprotease, C-terminal"/>
    <property type="match status" value="2"/>
</dbReference>